<name>A0ACC1BGG4_9ROSI</name>
<organism evidence="1 2">
    <name type="scientific">Pistacia atlantica</name>
    <dbReference type="NCBI Taxonomy" id="434234"/>
    <lineage>
        <taxon>Eukaryota</taxon>
        <taxon>Viridiplantae</taxon>
        <taxon>Streptophyta</taxon>
        <taxon>Embryophyta</taxon>
        <taxon>Tracheophyta</taxon>
        <taxon>Spermatophyta</taxon>
        <taxon>Magnoliopsida</taxon>
        <taxon>eudicotyledons</taxon>
        <taxon>Gunneridae</taxon>
        <taxon>Pentapetalae</taxon>
        <taxon>rosids</taxon>
        <taxon>malvids</taxon>
        <taxon>Sapindales</taxon>
        <taxon>Anacardiaceae</taxon>
        <taxon>Pistacia</taxon>
    </lineage>
</organism>
<accession>A0ACC1BGG4</accession>
<dbReference type="Proteomes" id="UP001164250">
    <property type="component" value="Chromosome 5"/>
</dbReference>
<protein>
    <submittedName>
        <fullName evidence="1">Uncharacterized protein</fullName>
    </submittedName>
</protein>
<sequence length="123" mass="14321">MSTTEREYFWKVVSEKITVFTTNYKERIDPALLRPGRMDVHINLIGEVKVSPADVAGEFLTVKSSKNFLEDLVKFLETKESEERSSVEFVNSGHDLRLKILNQRSWKWGGCIRGWIRLEIQCD</sequence>
<gene>
    <name evidence="1" type="ORF">Patl1_27873</name>
</gene>
<reference evidence="2" key="1">
    <citation type="journal article" date="2023" name="G3 (Bethesda)">
        <title>Genome assembly and association tests identify interacting loci associated with vigor, precocity, and sex in interspecific pistachio rootstocks.</title>
        <authorList>
            <person name="Palmer W."/>
            <person name="Jacygrad E."/>
            <person name="Sagayaradj S."/>
            <person name="Cavanaugh K."/>
            <person name="Han R."/>
            <person name="Bertier L."/>
            <person name="Beede B."/>
            <person name="Kafkas S."/>
            <person name="Golino D."/>
            <person name="Preece J."/>
            <person name="Michelmore R."/>
        </authorList>
    </citation>
    <scope>NUCLEOTIDE SEQUENCE [LARGE SCALE GENOMIC DNA]</scope>
</reference>
<dbReference type="EMBL" id="CM047901">
    <property type="protein sequence ID" value="KAJ0098028.1"/>
    <property type="molecule type" value="Genomic_DNA"/>
</dbReference>
<proteinExistence type="predicted"/>
<comment type="caution">
    <text evidence="1">The sequence shown here is derived from an EMBL/GenBank/DDBJ whole genome shotgun (WGS) entry which is preliminary data.</text>
</comment>
<evidence type="ECO:0000313" key="2">
    <source>
        <dbReference type="Proteomes" id="UP001164250"/>
    </source>
</evidence>
<evidence type="ECO:0000313" key="1">
    <source>
        <dbReference type="EMBL" id="KAJ0098028.1"/>
    </source>
</evidence>
<keyword evidence="2" id="KW-1185">Reference proteome</keyword>